<reference evidence="1 2" key="1">
    <citation type="journal article" date="2017" name="Genome Biol.">
        <title>New reference genome sequences of hot pepper reveal the massive evolution of plant disease-resistance genes by retroduplication.</title>
        <authorList>
            <person name="Kim S."/>
            <person name="Park J."/>
            <person name="Yeom S.I."/>
            <person name="Kim Y.M."/>
            <person name="Seo E."/>
            <person name="Kim K.T."/>
            <person name="Kim M.S."/>
            <person name="Lee J.M."/>
            <person name="Cheong K."/>
            <person name="Shin H.S."/>
            <person name="Kim S.B."/>
            <person name="Han K."/>
            <person name="Lee J."/>
            <person name="Park M."/>
            <person name="Lee H.A."/>
            <person name="Lee H.Y."/>
            <person name="Lee Y."/>
            <person name="Oh S."/>
            <person name="Lee J.H."/>
            <person name="Choi E."/>
            <person name="Choi E."/>
            <person name="Lee S.E."/>
            <person name="Jeon J."/>
            <person name="Kim H."/>
            <person name="Choi G."/>
            <person name="Song H."/>
            <person name="Lee J."/>
            <person name="Lee S.C."/>
            <person name="Kwon J.K."/>
            <person name="Lee H.Y."/>
            <person name="Koo N."/>
            <person name="Hong Y."/>
            <person name="Kim R.W."/>
            <person name="Kang W.H."/>
            <person name="Huh J.H."/>
            <person name="Kang B.C."/>
            <person name="Yang T.J."/>
            <person name="Lee Y.H."/>
            <person name="Bennetzen J.L."/>
            <person name="Choi D."/>
        </authorList>
    </citation>
    <scope>NUCLEOTIDE SEQUENCE [LARGE SCALE GENOMIC DNA]</scope>
    <source>
        <strain evidence="2">cv. PBC81</strain>
    </source>
</reference>
<sequence>MDLMRSEKITFIHLIIPVESAHHAITYLGQLGLLQFRDNRYLQCIEDLRQTLPEDRRDLPLSQEQNERMHAVGGLSRYGYAYGLPQQTFREFHSKLEGLGSFQDNESSDTILALKKQIAELSKEAKASQTKKGQRDIQYAGMKAQFDALLASGDSPLSR</sequence>
<keyword evidence="2" id="KW-1185">Reference proteome</keyword>
<dbReference type="EMBL" id="MLFT02000286">
    <property type="protein sequence ID" value="PHT27951.1"/>
    <property type="molecule type" value="Genomic_DNA"/>
</dbReference>
<dbReference type="Proteomes" id="UP000224567">
    <property type="component" value="Unassembled WGS sequence"/>
</dbReference>
<evidence type="ECO:0000313" key="1">
    <source>
        <dbReference type="EMBL" id="PHT27951.1"/>
    </source>
</evidence>
<reference evidence="2" key="2">
    <citation type="journal article" date="2017" name="J. Anim. Genet.">
        <title>Multiple reference genome sequences of hot pepper reveal the massive evolution of plant disease resistance genes by retroduplication.</title>
        <authorList>
            <person name="Kim S."/>
            <person name="Park J."/>
            <person name="Yeom S.-I."/>
            <person name="Kim Y.-M."/>
            <person name="Seo E."/>
            <person name="Kim K.-T."/>
            <person name="Kim M.-S."/>
            <person name="Lee J.M."/>
            <person name="Cheong K."/>
            <person name="Shin H.-S."/>
            <person name="Kim S.-B."/>
            <person name="Han K."/>
            <person name="Lee J."/>
            <person name="Park M."/>
            <person name="Lee H.-A."/>
            <person name="Lee H.-Y."/>
            <person name="Lee Y."/>
            <person name="Oh S."/>
            <person name="Lee J.H."/>
            <person name="Choi E."/>
            <person name="Choi E."/>
            <person name="Lee S.E."/>
            <person name="Jeon J."/>
            <person name="Kim H."/>
            <person name="Choi G."/>
            <person name="Song H."/>
            <person name="Lee J."/>
            <person name="Lee S.-C."/>
            <person name="Kwon J.-K."/>
            <person name="Lee H.-Y."/>
            <person name="Koo N."/>
            <person name="Hong Y."/>
            <person name="Kim R.W."/>
            <person name="Kang W.-H."/>
            <person name="Huh J.H."/>
            <person name="Kang B.-C."/>
            <person name="Yang T.-J."/>
            <person name="Lee Y.-H."/>
            <person name="Bennetzen J.L."/>
            <person name="Choi D."/>
        </authorList>
    </citation>
    <scope>NUCLEOTIDE SEQUENCE [LARGE SCALE GENOMIC DNA]</scope>
    <source>
        <strain evidence="2">cv. PBC81</strain>
    </source>
</reference>
<organism evidence="1 2">
    <name type="scientific">Capsicum baccatum</name>
    <name type="common">Peruvian pepper</name>
    <dbReference type="NCBI Taxonomy" id="33114"/>
    <lineage>
        <taxon>Eukaryota</taxon>
        <taxon>Viridiplantae</taxon>
        <taxon>Streptophyta</taxon>
        <taxon>Embryophyta</taxon>
        <taxon>Tracheophyta</taxon>
        <taxon>Spermatophyta</taxon>
        <taxon>Magnoliopsida</taxon>
        <taxon>eudicotyledons</taxon>
        <taxon>Gunneridae</taxon>
        <taxon>Pentapetalae</taxon>
        <taxon>asterids</taxon>
        <taxon>lamiids</taxon>
        <taxon>Solanales</taxon>
        <taxon>Solanaceae</taxon>
        <taxon>Solanoideae</taxon>
        <taxon>Capsiceae</taxon>
        <taxon>Capsicum</taxon>
    </lineage>
</organism>
<accession>A0A2G2V4N0</accession>
<dbReference type="OrthoDB" id="1692590at2759"/>
<name>A0A2G2V4N0_CAPBA</name>
<protein>
    <submittedName>
        <fullName evidence="1">Uncharacterized protein</fullName>
    </submittedName>
</protein>
<dbReference type="STRING" id="33114.A0A2G2V4N0"/>
<proteinExistence type="predicted"/>
<dbReference type="AlphaFoldDB" id="A0A2G2V4N0"/>
<evidence type="ECO:0000313" key="2">
    <source>
        <dbReference type="Proteomes" id="UP000224567"/>
    </source>
</evidence>
<comment type="caution">
    <text evidence="1">The sequence shown here is derived from an EMBL/GenBank/DDBJ whole genome shotgun (WGS) entry which is preliminary data.</text>
</comment>
<gene>
    <name evidence="1" type="ORF">CQW23_32447</name>
</gene>